<proteinExistence type="predicted"/>
<evidence type="ECO:0000313" key="1">
    <source>
        <dbReference type="EMBL" id="HEW53439.1"/>
    </source>
</evidence>
<organism evidence="1">
    <name type="scientific">Ignisphaera aggregans</name>
    <dbReference type="NCBI Taxonomy" id="334771"/>
    <lineage>
        <taxon>Archaea</taxon>
        <taxon>Thermoproteota</taxon>
        <taxon>Thermoprotei</taxon>
        <taxon>Desulfurococcales</taxon>
        <taxon>Desulfurococcaceae</taxon>
        <taxon>Ignisphaera</taxon>
    </lineage>
</organism>
<gene>
    <name evidence="1" type="ORF">ENO77_04700</name>
</gene>
<accession>A0A7C2ZP07</accession>
<dbReference type="AlphaFoldDB" id="A0A7C2ZP07"/>
<sequence>MTLKVRLFKTIGDYVVIEVPAEAAAEIIEILQSSLGKGREDVKDALRMIEHFDTFYDLMKRKFKEYLTPKKDVGDILKKRVLIDKIKLIKQDSTKLVEIVLDRSIDLDTVSSILLENGIEVEQS</sequence>
<reference evidence="1" key="1">
    <citation type="journal article" date="2020" name="mSystems">
        <title>Genome- and Community-Level Interaction Insights into Carbon Utilization and Element Cycling Functions of Hydrothermarchaeota in Hydrothermal Sediment.</title>
        <authorList>
            <person name="Zhou Z."/>
            <person name="Liu Y."/>
            <person name="Xu W."/>
            <person name="Pan J."/>
            <person name="Luo Z.H."/>
            <person name="Li M."/>
        </authorList>
    </citation>
    <scope>NUCLEOTIDE SEQUENCE [LARGE SCALE GENOMIC DNA]</scope>
    <source>
        <strain evidence="1">SpSt-16</strain>
    </source>
</reference>
<protein>
    <submittedName>
        <fullName evidence="1">Uncharacterized protein</fullName>
    </submittedName>
</protein>
<name>A0A7C2ZP07_9CREN</name>
<comment type="caution">
    <text evidence="1">The sequence shown here is derived from an EMBL/GenBank/DDBJ whole genome shotgun (WGS) entry which is preliminary data.</text>
</comment>
<dbReference type="EMBL" id="DSGT01000012">
    <property type="protein sequence ID" value="HEW53439.1"/>
    <property type="molecule type" value="Genomic_DNA"/>
</dbReference>